<dbReference type="Proteomes" id="UP000236220">
    <property type="component" value="Unassembled WGS sequence"/>
</dbReference>
<sequence>MTSDFTALYASLDVDPDCDVDTLKHLFRRRIAELHPDRGAALSEEDLMMLYLEALRFHRRHGRFPGARVRGAAIQPRAVEEQLPRHEVVAAVHPDESGDDATRKQVMAVTLLTLLGLALLGLGIWAVDGADPLTAATGPPWGTSAG</sequence>
<reference evidence="3 4" key="1">
    <citation type="submission" date="2017-08" db="EMBL/GenBank/DDBJ databases">
        <title>Lysobacter sylvestris genome.</title>
        <authorList>
            <person name="Zhang D.-C."/>
            <person name="Albuquerque L."/>
            <person name="Franca L."/>
            <person name="Froufe H.J.C."/>
            <person name="Barroso C."/>
            <person name="Egas C."/>
            <person name="Da Costa M."/>
            <person name="Margesin R."/>
        </authorList>
    </citation>
    <scope>NUCLEOTIDE SEQUENCE [LARGE SCALE GENOMIC DNA]</scope>
    <source>
        <strain evidence="3 4">AM20-91</strain>
    </source>
</reference>
<keyword evidence="2" id="KW-0812">Transmembrane</keyword>
<dbReference type="CDD" id="cd06257">
    <property type="entry name" value="DnaJ"/>
    <property type="match status" value="1"/>
</dbReference>
<dbReference type="EMBL" id="NPZB01000002">
    <property type="protein sequence ID" value="PNS08139.1"/>
    <property type="molecule type" value="Genomic_DNA"/>
</dbReference>
<keyword evidence="1" id="KW-0143">Chaperone</keyword>
<feature type="transmembrane region" description="Helical" evidence="2">
    <location>
        <begin position="106"/>
        <end position="127"/>
    </location>
</feature>
<proteinExistence type="predicted"/>
<dbReference type="InterPro" id="IPR036869">
    <property type="entry name" value="J_dom_sf"/>
</dbReference>
<gene>
    <name evidence="3" type="ORF">Lysil_2315</name>
</gene>
<accession>A0A2K1PZE1</accession>
<evidence type="ECO:0000256" key="1">
    <source>
        <dbReference type="ARBA" id="ARBA00023186"/>
    </source>
</evidence>
<dbReference type="SUPFAM" id="SSF46565">
    <property type="entry name" value="Chaperone J-domain"/>
    <property type="match status" value="1"/>
</dbReference>
<protein>
    <submittedName>
        <fullName evidence="3">DnaJ domain-containing protein</fullName>
    </submittedName>
</protein>
<comment type="caution">
    <text evidence="3">The sequence shown here is derived from an EMBL/GenBank/DDBJ whole genome shotgun (WGS) entry which is preliminary data.</text>
</comment>
<dbReference type="OrthoDB" id="6028181at2"/>
<keyword evidence="4" id="KW-1185">Reference proteome</keyword>
<keyword evidence="2" id="KW-1133">Transmembrane helix</keyword>
<dbReference type="AlphaFoldDB" id="A0A2K1PZE1"/>
<evidence type="ECO:0000256" key="2">
    <source>
        <dbReference type="SAM" id="Phobius"/>
    </source>
</evidence>
<evidence type="ECO:0000313" key="3">
    <source>
        <dbReference type="EMBL" id="PNS08139.1"/>
    </source>
</evidence>
<name>A0A2K1PZE1_9GAMM</name>
<keyword evidence="2" id="KW-0472">Membrane</keyword>
<dbReference type="RefSeq" id="WP_103075760.1">
    <property type="nucleotide sequence ID" value="NZ_NPZB01000002.1"/>
</dbReference>
<organism evidence="3 4">
    <name type="scientific">Solilutibacter silvestris</name>
    <dbReference type="NCBI Taxonomy" id="1645665"/>
    <lineage>
        <taxon>Bacteria</taxon>
        <taxon>Pseudomonadati</taxon>
        <taxon>Pseudomonadota</taxon>
        <taxon>Gammaproteobacteria</taxon>
        <taxon>Lysobacterales</taxon>
        <taxon>Lysobacteraceae</taxon>
        <taxon>Solilutibacter</taxon>
    </lineage>
</organism>
<evidence type="ECO:0000313" key="4">
    <source>
        <dbReference type="Proteomes" id="UP000236220"/>
    </source>
</evidence>
<dbReference type="InterPro" id="IPR001623">
    <property type="entry name" value="DnaJ_domain"/>
</dbReference>